<name>A0AAN9TX79_9HEMI</name>
<gene>
    <name evidence="5" type="ORF">V9T40_007315</name>
</gene>
<organism evidence="5 6">
    <name type="scientific">Parthenolecanium corni</name>
    <dbReference type="NCBI Taxonomy" id="536013"/>
    <lineage>
        <taxon>Eukaryota</taxon>
        <taxon>Metazoa</taxon>
        <taxon>Ecdysozoa</taxon>
        <taxon>Arthropoda</taxon>
        <taxon>Hexapoda</taxon>
        <taxon>Insecta</taxon>
        <taxon>Pterygota</taxon>
        <taxon>Neoptera</taxon>
        <taxon>Paraneoptera</taxon>
        <taxon>Hemiptera</taxon>
        <taxon>Sternorrhyncha</taxon>
        <taxon>Coccoidea</taxon>
        <taxon>Coccidae</taxon>
        <taxon>Parthenolecanium</taxon>
    </lineage>
</organism>
<reference evidence="5 6" key="1">
    <citation type="submission" date="2024-03" db="EMBL/GenBank/DDBJ databases">
        <title>Adaptation during the transition from Ophiocordyceps entomopathogen to insect associate is accompanied by gene loss and intensified selection.</title>
        <authorList>
            <person name="Ward C.M."/>
            <person name="Onetto C.A."/>
            <person name="Borneman A.R."/>
        </authorList>
    </citation>
    <scope>NUCLEOTIDE SEQUENCE [LARGE SCALE GENOMIC DNA]</scope>
    <source>
        <strain evidence="5">AWRI1</strain>
        <tissue evidence="5">Single Adult Female</tissue>
    </source>
</reference>
<dbReference type="PROSITE" id="PS50003">
    <property type="entry name" value="PH_DOMAIN"/>
    <property type="match status" value="1"/>
</dbReference>
<dbReference type="InterPro" id="IPR008937">
    <property type="entry name" value="Ras-like_GEF"/>
</dbReference>
<dbReference type="SUPFAM" id="SSF50729">
    <property type="entry name" value="PH domain-like"/>
    <property type="match status" value="1"/>
</dbReference>
<dbReference type="EMBL" id="JBBCAQ010000002">
    <property type="protein sequence ID" value="KAK7605457.1"/>
    <property type="molecule type" value="Genomic_DNA"/>
</dbReference>
<evidence type="ECO:0000313" key="5">
    <source>
        <dbReference type="EMBL" id="KAK7605457.1"/>
    </source>
</evidence>
<dbReference type="Proteomes" id="UP001367676">
    <property type="component" value="Unassembled WGS sequence"/>
</dbReference>
<keyword evidence="6" id="KW-1185">Reference proteome</keyword>
<evidence type="ECO:0000256" key="2">
    <source>
        <dbReference type="PROSITE-ProRule" id="PRU00168"/>
    </source>
</evidence>
<evidence type="ECO:0000259" key="3">
    <source>
        <dbReference type="PROSITE" id="PS50003"/>
    </source>
</evidence>
<dbReference type="InterPro" id="IPR001849">
    <property type="entry name" value="PH_domain"/>
</dbReference>
<dbReference type="Gene3D" id="1.10.840.10">
    <property type="entry name" value="Ras guanine-nucleotide exchange factors catalytic domain"/>
    <property type="match status" value="1"/>
</dbReference>
<evidence type="ECO:0000256" key="1">
    <source>
        <dbReference type="ARBA" id="ARBA00022658"/>
    </source>
</evidence>
<dbReference type="PROSITE" id="PS50009">
    <property type="entry name" value="RASGEF_CAT"/>
    <property type="match status" value="1"/>
</dbReference>
<dbReference type="SMART" id="SM00147">
    <property type="entry name" value="RasGEF"/>
    <property type="match status" value="1"/>
</dbReference>
<feature type="domain" description="PH" evidence="3">
    <location>
        <begin position="461"/>
        <end position="570"/>
    </location>
</feature>
<dbReference type="InterPro" id="IPR036964">
    <property type="entry name" value="RASGEF_cat_dom_sf"/>
</dbReference>
<dbReference type="GO" id="GO:0007265">
    <property type="term" value="P:Ras protein signal transduction"/>
    <property type="evidence" value="ECO:0007669"/>
    <property type="project" value="TreeGrafter"/>
</dbReference>
<dbReference type="GO" id="GO:0005085">
    <property type="term" value="F:guanyl-nucleotide exchange factor activity"/>
    <property type="evidence" value="ECO:0007669"/>
    <property type="project" value="UniProtKB-KW"/>
</dbReference>
<evidence type="ECO:0000259" key="4">
    <source>
        <dbReference type="PROSITE" id="PS50009"/>
    </source>
</evidence>
<dbReference type="PANTHER" id="PTHR23113:SF368">
    <property type="entry name" value="CELL DIVISION CONTROL PROTEIN 25"/>
    <property type="match status" value="1"/>
</dbReference>
<evidence type="ECO:0008006" key="7">
    <source>
        <dbReference type="Google" id="ProtNLM"/>
    </source>
</evidence>
<feature type="domain" description="Ras-GEF" evidence="4">
    <location>
        <begin position="119"/>
        <end position="354"/>
    </location>
</feature>
<accession>A0AAN9TX79</accession>
<proteinExistence type="predicted"/>
<dbReference type="GO" id="GO:0005886">
    <property type="term" value="C:plasma membrane"/>
    <property type="evidence" value="ECO:0007669"/>
    <property type="project" value="TreeGrafter"/>
</dbReference>
<dbReference type="Pfam" id="PF00169">
    <property type="entry name" value="PH"/>
    <property type="match status" value="1"/>
</dbReference>
<dbReference type="SMART" id="SM00233">
    <property type="entry name" value="PH"/>
    <property type="match status" value="1"/>
</dbReference>
<dbReference type="SUPFAM" id="SSF48366">
    <property type="entry name" value="Ras GEF"/>
    <property type="match status" value="1"/>
</dbReference>
<dbReference type="CDD" id="cd00155">
    <property type="entry name" value="RasGEF"/>
    <property type="match status" value="1"/>
</dbReference>
<protein>
    <recommendedName>
        <fullName evidence="7">Ras-specific guanine nucleotide-releasing factor RalGPS1</fullName>
    </recommendedName>
</protein>
<dbReference type="Pfam" id="PF00617">
    <property type="entry name" value="RasGEF"/>
    <property type="match status" value="1"/>
</dbReference>
<dbReference type="InterPro" id="IPR011993">
    <property type="entry name" value="PH-like_dom_sf"/>
</dbReference>
<keyword evidence="1 2" id="KW-0344">Guanine-nucleotide releasing factor</keyword>
<dbReference type="PANTHER" id="PTHR23113">
    <property type="entry name" value="GUANINE NUCLEOTIDE EXCHANGE FACTOR"/>
    <property type="match status" value="1"/>
</dbReference>
<evidence type="ECO:0000313" key="6">
    <source>
        <dbReference type="Proteomes" id="UP001367676"/>
    </source>
</evidence>
<comment type="caution">
    <text evidence="5">The sequence shown here is derived from an EMBL/GenBank/DDBJ whole genome shotgun (WGS) entry which is preliminary data.</text>
</comment>
<dbReference type="InterPro" id="IPR023578">
    <property type="entry name" value="Ras_GEF_dom_sf"/>
</dbReference>
<sequence length="585" mass="67133">MAKTKYTEIPHEEMPDLDATLCTNVNKMIREEESETASLSLTNEITYDAPLLRDLADENSPTSTSCISCHRHRRKSSETILRQCSGGTLKNRQRKSHSLPSSYSLNSVNSDDSIVLQIPAEDFASQLTLLDLPVFASITPEELVSCSWNKRNKLEIAPNVVAFTRRFNQVSFWAVQEILKGSTCKNRADILSHYIRVGKKLLELNNFHSLFAVVSALRSTPIYRLKKSWYYVPRKDKQLFEKLTSVFSQEDNWKNLRDRVESLKLPCIPYLGMFLTDLVYVNMAHPHSGGLETEQRRFKMNNILRVISHLQQSQYSLPVLDDVQQYLNRIDYIEELQKFIEDDQYKLSLKLEPPSPAAICCNDEKSLNSNRSSITVASLNLSPAKLPSKLQNSTCNCASGHRKCLSLEPKMLKNFPIDSKTPPRHLLDDSVIEDGGLRYTFYRKADINKSLSNNYDEFERTVLLEGCLKKKVIFKNGCHPTVASWHRFWVQVSATSLLFYPPKCFKGISRNDFKKCPSKIWPVEGCIVTLGENPDIFFFKDTQRSKLYKFRAVNDSAALSWYRTLYNVAEGKREEINPLNLITFE</sequence>
<dbReference type="AlphaFoldDB" id="A0AAN9TX79"/>
<dbReference type="InterPro" id="IPR001895">
    <property type="entry name" value="RASGEF_cat_dom"/>
</dbReference>
<dbReference type="Gene3D" id="2.30.29.30">
    <property type="entry name" value="Pleckstrin-homology domain (PH domain)/Phosphotyrosine-binding domain (PTB)"/>
    <property type="match status" value="1"/>
</dbReference>